<dbReference type="Proteomes" id="UP000249616">
    <property type="component" value="Chromosome"/>
</dbReference>
<sequence>MTSGFRECPECGRPMRPGGLVLARREDDGRRMCRSLWACASRHVWWKWVDAPSEPFEICPWLQLFR</sequence>
<proteinExistence type="predicted"/>
<evidence type="ECO:0000313" key="2">
    <source>
        <dbReference type="Proteomes" id="UP000249616"/>
    </source>
</evidence>
<reference evidence="1 2" key="1">
    <citation type="journal article" date="2019" name="Int. J. Syst. Evol. Microbiol.">
        <title>Streptomyces cadmiisoli sp. nov., a novel actinomycete isolated from cadmium-contaminated soil.</title>
        <authorList>
            <person name="Li K."/>
            <person name="Tang X."/>
            <person name="Zhao J."/>
            <person name="Guo Y."/>
            <person name="Tang Y."/>
            <person name="Gao J."/>
        </authorList>
    </citation>
    <scope>NUCLEOTIDE SEQUENCE [LARGE SCALE GENOMIC DNA]</scope>
    <source>
        <strain evidence="1 2">ZFG47</strain>
    </source>
</reference>
<accession>A0A2Z4JEI4</accession>
<dbReference type="EMBL" id="CP030073">
    <property type="protein sequence ID" value="AWW42903.1"/>
    <property type="molecule type" value="Genomic_DNA"/>
</dbReference>
<evidence type="ECO:0000313" key="1">
    <source>
        <dbReference type="EMBL" id="AWW42903.1"/>
    </source>
</evidence>
<dbReference type="AlphaFoldDB" id="A0A2Z4JEI4"/>
<protein>
    <submittedName>
        <fullName evidence="1">Dehydrogenase</fullName>
    </submittedName>
</protein>
<dbReference type="KEGG" id="scad:DN051_37130"/>
<gene>
    <name evidence="1" type="ORF">DN051_37130</name>
</gene>
<keyword evidence="2" id="KW-1185">Reference proteome</keyword>
<name>A0A2Z4JEI4_9ACTN</name>
<organism evidence="1 2">
    <name type="scientific">Streptomyces cadmiisoli</name>
    <dbReference type="NCBI Taxonomy" id="2184053"/>
    <lineage>
        <taxon>Bacteria</taxon>
        <taxon>Bacillati</taxon>
        <taxon>Actinomycetota</taxon>
        <taxon>Actinomycetes</taxon>
        <taxon>Kitasatosporales</taxon>
        <taxon>Streptomycetaceae</taxon>
        <taxon>Streptomyces</taxon>
        <taxon>Streptomyces aurantiacus group</taxon>
    </lineage>
</organism>